<evidence type="ECO:0000313" key="3">
    <source>
        <dbReference type="Proteomes" id="UP000637980"/>
    </source>
</evidence>
<dbReference type="PANTHER" id="PTHR20992:SF9">
    <property type="entry name" value="AT15442P-RELATED"/>
    <property type="match status" value="1"/>
</dbReference>
<evidence type="ECO:0000313" key="2">
    <source>
        <dbReference type="EMBL" id="GHB31707.1"/>
    </source>
</evidence>
<keyword evidence="1" id="KW-1133">Transmembrane helix</keyword>
<feature type="transmembrane region" description="Helical" evidence="1">
    <location>
        <begin position="139"/>
        <end position="164"/>
    </location>
</feature>
<protein>
    <recommendedName>
        <fullName evidence="4">DUF389 domain-containing protein</fullName>
    </recommendedName>
</protein>
<keyword evidence="1" id="KW-0472">Membrane</keyword>
<dbReference type="Pfam" id="PF04087">
    <property type="entry name" value="DUF389"/>
    <property type="match status" value="1"/>
</dbReference>
<evidence type="ECO:0008006" key="4">
    <source>
        <dbReference type="Google" id="ProtNLM"/>
    </source>
</evidence>
<dbReference type="Proteomes" id="UP000637980">
    <property type="component" value="Unassembled WGS sequence"/>
</dbReference>
<dbReference type="InterPro" id="IPR005240">
    <property type="entry name" value="DUF389"/>
</dbReference>
<evidence type="ECO:0000256" key="1">
    <source>
        <dbReference type="SAM" id="Phobius"/>
    </source>
</evidence>
<gene>
    <name evidence="2" type="ORF">GCM10007094_20510</name>
</gene>
<feature type="transmembrane region" description="Helical" evidence="1">
    <location>
        <begin position="95"/>
        <end position="119"/>
    </location>
</feature>
<organism evidence="2 3">
    <name type="scientific">Pseudovibrio japonicus</name>
    <dbReference type="NCBI Taxonomy" id="366534"/>
    <lineage>
        <taxon>Bacteria</taxon>
        <taxon>Pseudomonadati</taxon>
        <taxon>Pseudomonadota</taxon>
        <taxon>Alphaproteobacteria</taxon>
        <taxon>Hyphomicrobiales</taxon>
        <taxon>Stappiaceae</taxon>
        <taxon>Pseudovibrio</taxon>
    </lineage>
</organism>
<accession>A0ABQ3EDV9</accession>
<keyword evidence="3" id="KW-1185">Reference proteome</keyword>
<dbReference type="PANTHER" id="PTHR20992">
    <property type="entry name" value="AT15442P-RELATED"/>
    <property type="match status" value="1"/>
</dbReference>
<name>A0ABQ3EDV9_9HYPH</name>
<keyword evidence="1" id="KW-0812">Transmembrane</keyword>
<comment type="caution">
    <text evidence="2">The sequence shown here is derived from an EMBL/GenBank/DDBJ whole genome shotgun (WGS) entry which is preliminary data.</text>
</comment>
<reference evidence="3" key="1">
    <citation type="journal article" date="2019" name="Int. J. Syst. Evol. Microbiol.">
        <title>The Global Catalogue of Microorganisms (GCM) 10K type strain sequencing project: providing services to taxonomists for standard genome sequencing and annotation.</title>
        <authorList>
            <consortium name="The Broad Institute Genomics Platform"/>
            <consortium name="The Broad Institute Genome Sequencing Center for Infectious Disease"/>
            <person name="Wu L."/>
            <person name="Ma J."/>
        </authorList>
    </citation>
    <scope>NUCLEOTIDE SEQUENCE [LARGE SCALE GENOMIC DNA]</scope>
    <source>
        <strain evidence="3">KCTC 12861</strain>
    </source>
</reference>
<dbReference type="EMBL" id="BMXE01000003">
    <property type="protein sequence ID" value="GHB31707.1"/>
    <property type="molecule type" value="Genomic_DNA"/>
</dbReference>
<feature type="transmembrane region" description="Helical" evidence="1">
    <location>
        <begin position="24"/>
        <end position="47"/>
    </location>
</feature>
<feature type="transmembrane region" description="Helical" evidence="1">
    <location>
        <begin position="173"/>
        <end position="191"/>
    </location>
</feature>
<proteinExistence type="predicted"/>
<sequence length="297" mass="31847">MIIAPLMSPIVSVAFGLAFMDLRLILISIFSIFTGTLLVIFIAYMGIEVIGVRIVGTEVLSRASPSMLDLGVALAAGCAAAFAQTRPSITNSIAGVAIAVALVPPLAASGIGLSLGAKATSETGLSLGEFGLYSGGYDIAAGAFLLFLTNLIGIIVIGTLVFVAQRYGDWRKALTAVAIISMLSFLFVPTLQETLHEIYVKNRVIRLAVKRSHSFTDNGAENLAQKIESVNVNYLDGMLNVNIVMFLTREHMEGAQARLDDFRRVISEEIGEPIAMEVDVIPIDFLRLRSSQPKPTK</sequence>